<dbReference type="Pfam" id="PF16363">
    <property type="entry name" value="GDP_Man_Dehyd"/>
    <property type="match status" value="1"/>
</dbReference>
<dbReference type="KEGG" id="many:MANY_05250"/>
<organism evidence="6 7">
    <name type="scientific">Mycolicibacterium anyangense</name>
    <dbReference type="NCBI Taxonomy" id="1431246"/>
    <lineage>
        <taxon>Bacteria</taxon>
        <taxon>Bacillati</taxon>
        <taxon>Actinomycetota</taxon>
        <taxon>Actinomycetes</taxon>
        <taxon>Mycobacteriales</taxon>
        <taxon>Mycobacteriaceae</taxon>
        <taxon>Mycolicibacterium</taxon>
    </lineage>
</organism>
<comment type="cofactor">
    <cofactor evidence="1">
        <name>NADP(+)</name>
        <dbReference type="ChEBI" id="CHEBI:58349"/>
    </cofactor>
</comment>
<dbReference type="SUPFAM" id="SSF51735">
    <property type="entry name" value="NAD(P)-binding Rossmann-fold domains"/>
    <property type="match status" value="1"/>
</dbReference>
<feature type="domain" description="NAD(P)-binding" evidence="5">
    <location>
        <begin position="12"/>
        <end position="317"/>
    </location>
</feature>
<dbReference type="InterPro" id="IPR016040">
    <property type="entry name" value="NAD(P)-bd_dom"/>
</dbReference>
<dbReference type="GO" id="GO:0042351">
    <property type="term" value="P:'de novo' GDP-L-fucose biosynthetic process"/>
    <property type="evidence" value="ECO:0007669"/>
    <property type="project" value="TreeGrafter"/>
</dbReference>
<dbReference type="EC" id="4.2.1.47" evidence="3"/>
<dbReference type="GO" id="GO:0008446">
    <property type="term" value="F:GDP-mannose 4,6-dehydratase activity"/>
    <property type="evidence" value="ECO:0007669"/>
    <property type="project" value="UniProtKB-EC"/>
</dbReference>
<evidence type="ECO:0000256" key="2">
    <source>
        <dbReference type="ARBA" id="ARBA00009263"/>
    </source>
</evidence>
<gene>
    <name evidence="6" type="primary">gmd_2</name>
    <name evidence="6" type="ORF">MANY_05250</name>
</gene>
<protein>
    <recommendedName>
        <fullName evidence="3">GDP-mannose 4,6-dehydratase</fullName>
        <ecNumber evidence="3">4.2.1.47</ecNumber>
    </recommendedName>
</protein>
<evidence type="ECO:0000313" key="6">
    <source>
        <dbReference type="EMBL" id="BBZ75188.1"/>
    </source>
</evidence>
<keyword evidence="7" id="KW-1185">Reference proteome</keyword>
<dbReference type="InterPro" id="IPR006368">
    <property type="entry name" value="GDP_Man_deHydtase"/>
</dbReference>
<accession>A0A6N4W3P0</accession>
<dbReference type="Proteomes" id="UP000467249">
    <property type="component" value="Chromosome"/>
</dbReference>
<dbReference type="AlphaFoldDB" id="A0A6N4W3P0"/>
<dbReference type="Gene3D" id="3.90.25.10">
    <property type="entry name" value="UDP-galactose 4-epimerase, domain 1"/>
    <property type="match status" value="1"/>
</dbReference>
<dbReference type="Gene3D" id="3.40.50.720">
    <property type="entry name" value="NAD(P)-binding Rossmann-like Domain"/>
    <property type="match status" value="1"/>
</dbReference>
<evidence type="ECO:0000259" key="5">
    <source>
        <dbReference type="Pfam" id="PF16363"/>
    </source>
</evidence>
<evidence type="ECO:0000313" key="7">
    <source>
        <dbReference type="Proteomes" id="UP000467249"/>
    </source>
</evidence>
<proteinExistence type="inferred from homology"/>
<reference evidence="6 7" key="1">
    <citation type="journal article" date="2019" name="Emerg. Microbes Infect.">
        <title>Comprehensive subspecies identification of 175 nontuberculous mycobacteria species based on 7547 genomic profiles.</title>
        <authorList>
            <person name="Matsumoto Y."/>
            <person name="Kinjo T."/>
            <person name="Motooka D."/>
            <person name="Nabeya D."/>
            <person name="Jung N."/>
            <person name="Uechi K."/>
            <person name="Horii T."/>
            <person name="Iida T."/>
            <person name="Fujita J."/>
            <person name="Nakamura S."/>
        </authorList>
    </citation>
    <scope>NUCLEOTIDE SEQUENCE [LARGE SCALE GENOMIC DNA]</scope>
    <source>
        <strain evidence="6 7">JCM 30275</strain>
    </source>
</reference>
<comment type="similarity">
    <text evidence="2">Belongs to the NAD(P)-dependent epimerase/dehydratase family. GDP-mannose 4,6-dehydratase subfamily.</text>
</comment>
<dbReference type="RefSeq" id="WP_163802819.1">
    <property type="nucleotide sequence ID" value="NZ_AP022620.1"/>
</dbReference>
<evidence type="ECO:0000256" key="3">
    <source>
        <dbReference type="ARBA" id="ARBA00011989"/>
    </source>
</evidence>
<name>A0A6N4W3P0_9MYCO</name>
<dbReference type="EMBL" id="AP022620">
    <property type="protein sequence ID" value="BBZ75188.1"/>
    <property type="molecule type" value="Genomic_DNA"/>
</dbReference>
<dbReference type="PANTHER" id="PTHR43715:SF1">
    <property type="entry name" value="GDP-MANNOSE 4,6 DEHYDRATASE"/>
    <property type="match status" value="1"/>
</dbReference>
<dbReference type="PANTHER" id="PTHR43715">
    <property type="entry name" value="GDP-MANNOSE 4,6-DEHYDRATASE"/>
    <property type="match status" value="1"/>
</dbReference>
<dbReference type="CDD" id="cd05260">
    <property type="entry name" value="GDP_MD_SDR_e"/>
    <property type="match status" value="1"/>
</dbReference>
<evidence type="ECO:0000256" key="1">
    <source>
        <dbReference type="ARBA" id="ARBA00001937"/>
    </source>
</evidence>
<dbReference type="InterPro" id="IPR036291">
    <property type="entry name" value="NAD(P)-bd_dom_sf"/>
</dbReference>
<keyword evidence="4" id="KW-0456">Lyase</keyword>
<sequence length="336" mass="35919">MAYPPPSAGTALITGVTGQDGQYLAPLLHAFGFTVHGTVRPGSPPGRTPPGVPVVEHRVDLENRHAVLRLIESIDPQYVFHLAGVTSVAASWSDPVSTLNFNASSTTALLDACLRVQDEQGSPIVVVNASSAEIFSGAASSPQSEATPIEPTSPYGASKALGHMMCVIYRSRGLAASNAILYNHESPLRPTHFVTRKITAAVARIARGLQDSLTLGDLQTRRDWGWAPDYVDALYRIALQGVGDDFVIATGISHSIGDFVAAAFAEVGIDDWHSFVQTDATLRRPTDPVEMVGDSLYARRVLGWQPSVDFTDMVAAMVRHDLDEIAMPQHAVGGDL</sequence>
<evidence type="ECO:0000256" key="4">
    <source>
        <dbReference type="ARBA" id="ARBA00023239"/>
    </source>
</evidence>